<dbReference type="AlphaFoldDB" id="A0A6A6M3L9"/>
<dbReference type="Proteomes" id="UP000467840">
    <property type="component" value="Chromosome 9"/>
</dbReference>
<organism evidence="1 3">
    <name type="scientific">Hevea brasiliensis</name>
    <name type="common">Para rubber tree</name>
    <name type="synonym">Siphonia brasiliensis</name>
    <dbReference type="NCBI Taxonomy" id="3981"/>
    <lineage>
        <taxon>Eukaryota</taxon>
        <taxon>Viridiplantae</taxon>
        <taxon>Streptophyta</taxon>
        <taxon>Embryophyta</taxon>
        <taxon>Tracheophyta</taxon>
        <taxon>Spermatophyta</taxon>
        <taxon>Magnoliopsida</taxon>
        <taxon>eudicotyledons</taxon>
        <taxon>Gunneridae</taxon>
        <taxon>Pentapetalae</taxon>
        <taxon>rosids</taxon>
        <taxon>fabids</taxon>
        <taxon>Malpighiales</taxon>
        <taxon>Euphorbiaceae</taxon>
        <taxon>Crotonoideae</taxon>
        <taxon>Micrandreae</taxon>
        <taxon>Hevea</taxon>
    </lineage>
</organism>
<gene>
    <name evidence="2" type="ORF">GH714_018537</name>
    <name evidence="1" type="ORF">GH714_033071</name>
</gene>
<accession>A0A6A6M3L9</accession>
<keyword evidence="3" id="KW-1185">Reference proteome</keyword>
<sequence length="132" mass="15374">MDDSYEEEYACIEAYVAKIERELFQHYKKLYHKQNIGIVLGTYMQTELRIGEEVNSRRSSLHVHGAPMKRNSKMNNEKSAKSLGGNCYRKPKDHLSRGFGWYFDEDTRNMTYKHLHALLVKSLNVSKKLTGA</sequence>
<evidence type="ECO:0000313" key="3">
    <source>
        <dbReference type="Proteomes" id="UP000467840"/>
    </source>
</evidence>
<protein>
    <submittedName>
        <fullName evidence="1">Uncharacterized protein</fullName>
    </submittedName>
</protein>
<evidence type="ECO:0000313" key="2">
    <source>
        <dbReference type="EMBL" id="KAF2313877.1"/>
    </source>
</evidence>
<reference evidence="1 3" key="1">
    <citation type="journal article" date="2020" name="Mol. Plant">
        <title>The Chromosome-Based Rubber Tree Genome Provides New Insights into Spurge Genome Evolution and Rubber Biosynthesis.</title>
        <authorList>
            <person name="Liu J."/>
            <person name="Shi C."/>
            <person name="Shi C.C."/>
            <person name="Li W."/>
            <person name="Zhang Q.J."/>
            <person name="Zhang Y."/>
            <person name="Li K."/>
            <person name="Lu H.F."/>
            <person name="Shi C."/>
            <person name="Zhu S.T."/>
            <person name="Xiao Z.Y."/>
            <person name="Nan H."/>
            <person name="Yue Y."/>
            <person name="Zhu X.G."/>
            <person name="Wu Y."/>
            <person name="Hong X.N."/>
            <person name="Fan G.Y."/>
            <person name="Tong Y."/>
            <person name="Zhang D."/>
            <person name="Mao C.L."/>
            <person name="Liu Y.L."/>
            <person name="Hao S.J."/>
            <person name="Liu W.Q."/>
            <person name="Lv M.Q."/>
            <person name="Zhang H.B."/>
            <person name="Liu Y."/>
            <person name="Hu-Tang G.R."/>
            <person name="Wang J.P."/>
            <person name="Wang J.H."/>
            <person name="Sun Y.H."/>
            <person name="Ni S.B."/>
            <person name="Chen W.B."/>
            <person name="Zhang X.C."/>
            <person name="Jiao Y.N."/>
            <person name="Eichler E.E."/>
            <person name="Li G.H."/>
            <person name="Liu X."/>
            <person name="Gao L.Z."/>
        </authorList>
    </citation>
    <scope>NUCLEOTIDE SEQUENCE [LARGE SCALE GENOMIC DNA]</scope>
    <source>
        <strain evidence="3">cv. GT1</strain>
        <tissue evidence="1">Leaf</tissue>
    </source>
</reference>
<dbReference type="EMBL" id="JAAGAX010000008">
    <property type="protein sequence ID" value="KAF2307884.1"/>
    <property type="molecule type" value="Genomic_DNA"/>
</dbReference>
<evidence type="ECO:0000313" key="1">
    <source>
        <dbReference type="EMBL" id="KAF2307884.1"/>
    </source>
</evidence>
<dbReference type="Proteomes" id="UP000467840">
    <property type="component" value="Chromosome 15"/>
</dbReference>
<proteinExistence type="predicted"/>
<comment type="caution">
    <text evidence="1">The sequence shown here is derived from an EMBL/GenBank/DDBJ whole genome shotgun (WGS) entry which is preliminary data.</text>
</comment>
<dbReference type="EMBL" id="JAAGAX010000005">
    <property type="protein sequence ID" value="KAF2313877.1"/>
    <property type="molecule type" value="Genomic_DNA"/>
</dbReference>
<name>A0A6A6M3L9_HEVBR</name>